<keyword evidence="5" id="KW-1185">Reference proteome</keyword>
<feature type="domain" description="Response regulatory" evidence="3">
    <location>
        <begin position="3"/>
        <end position="119"/>
    </location>
</feature>
<dbReference type="Proteomes" id="UP000230709">
    <property type="component" value="Chromosome"/>
</dbReference>
<dbReference type="RefSeq" id="WP_003610583.1">
    <property type="nucleotide sequence ID" value="NZ_ADVE02000001.1"/>
</dbReference>
<dbReference type="PROSITE" id="PS50110">
    <property type="entry name" value="RESPONSE_REGULATORY"/>
    <property type="match status" value="1"/>
</dbReference>
<dbReference type="InterPro" id="IPR001789">
    <property type="entry name" value="Sig_transdc_resp-reg_receiver"/>
</dbReference>
<dbReference type="InterPro" id="IPR050595">
    <property type="entry name" value="Bact_response_regulator"/>
</dbReference>
<dbReference type="AlphaFoldDB" id="A0A2D2CZI1"/>
<reference evidence="5" key="1">
    <citation type="submission" date="2017-10" db="EMBL/GenBank/DDBJ databases">
        <title>Completed PacBio SMRT sequence of Methylosinus trichosporium OB3b reveals presence of a third large plasmid.</title>
        <authorList>
            <person name="Charles T.C."/>
            <person name="Lynch M.D.J."/>
            <person name="Heil J.R."/>
            <person name="Cheng J."/>
        </authorList>
    </citation>
    <scope>NUCLEOTIDE SEQUENCE [LARGE SCALE GENOMIC DNA]</scope>
    <source>
        <strain evidence="5">OB3b</strain>
    </source>
</reference>
<dbReference type="KEGG" id="mtw:CQW49_09775"/>
<proteinExistence type="predicted"/>
<dbReference type="STRING" id="595536.GCA_000178815_03203"/>
<dbReference type="InterPro" id="IPR011006">
    <property type="entry name" value="CheY-like_superfamily"/>
</dbReference>
<dbReference type="EMBL" id="CP023737">
    <property type="protein sequence ID" value="ATQ68140.1"/>
    <property type="molecule type" value="Genomic_DNA"/>
</dbReference>
<gene>
    <name evidence="4" type="ORF">CQW49_09775</name>
</gene>
<keyword evidence="1 2" id="KW-0597">Phosphoprotein</keyword>
<feature type="modified residue" description="4-aspartylphosphate" evidence="2">
    <location>
        <position position="52"/>
    </location>
</feature>
<dbReference type="PANTHER" id="PTHR44591">
    <property type="entry name" value="STRESS RESPONSE REGULATOR PROTEIN 1"/>
    <property type="match status" value="1"/>
</dbReference>
<protein>
    <submittedName>
        <fullName evidence="4">Response regulator</fullName>
    </submittedName>
</protein>
<organism evidence="4 5">
    <name type="scientific">Methylosinus trichosporium (strain ATCC 35070 / NCIMB 11131 / UNIQEM 75 / OB3b)</name>
    <dbReference type="NCBI Taxonomy" id="595536"/>
    <lineage>
        <taxon>Bacteria</taxon>
        <taxon>Pseudomonadati</taxon>
        <taxon>Pseudomonadota</taxon>
        <taxon>Alphaproteobacteria</taxon>
        <taxon>Hyphomicrobiales</taxon>
        <taxon>Methylocystaceae</taxon>
        <taxon>Methylosinus</taxon>
    </lineage>
</organism>
<dbReference type="Gene3D" id="3.40.50.2300">
    <property type="match status" value="1"/>
</dbReference>
<sequence length="121" mass="13029">MKKVLTVDDSVSVRQMVRAVLTVAGYSVMEAKDGREALGAARSEQANMVITDLNMPVMDGLTFIRELRKLPAYSGVPIVFLSTESDTAVKQEAKAAGATGWITKPFSQDQLLAVVKKLIGS</sequence>
<evidence type="ECO:0000259" key="3">
    <source>
        <dbReference type="PROSITE" id="PS50110"/>
    </source>
</evidence>
<dbReference type="SUPFAM" id="SSF52172">
    <property type="entry name" value="CheY-like"/>
    <property type="match status" value="1"/>
</dbReference>
<accession>A0A2D2CZI1</accession>
<dbReference type="PANTHER" id="PTHR44591:SF25">
    <property type="entry name" value="CHEMOTAXIS TWO-COMPONENT RESPONSE REGULATOR"/>
    <property type="match status" value="1"/>
</dbReference>
<evidence type="ECO:0000313" key="5">
    <source>
        <dbReference type="Proteomes" id="UP000230709"/>
    </source>
</evidence>
<dbReference type="GO" id="GO:0000160">
    <property type="term" value="P:phosphorelay signal transduction system"/>
    <property type="evidence" value="ECO:0007669"/>
    <property type="project" value="InterPro"/>
</dbReference>
<evidence type="ECO:0000313" key="4">
    <source>
        <dbReference type="EMBL" id="ATQ68140.1"/>
    </source>
</evidence>
<dbReference type="SMART" id="SM00448">
    <property type="entry name" value="REC"/>
    <property type="match status" value="1"/>
</dbReference>
<evidence type="ECO:0000256" key="1">
    <source>
        <dbReference type="ARBA" id="ARBA00022553"/>
    </source>
</evidence>
<dbReference type="Pfam" id="PF00072">
    <property type="entry name" value="Response_reg"/>
    <property type="match status" value="1"/>
</dbReference>
<evidence type="ECO:0000256" key="2">
    <source>
        <dbReference type="PROSITE-ProRule" id="PRU00169"/>
    </source>
</evidence>
<name>A0A2D2CZI1_METT3</name>